<dbReference type="AlphaFoldDB" id="A0A6A4HK85"/>
<sequence>MERDARERFKTCSIPILRNLEEGRTLADQILAWRAREALQFPRVKYVRPPFVDPTSSILEHKELNPDSSDDEAEAKAMLV</sequence>
<dbReference type="Proteomes" id="UP000799118">
    <property type="component" value="Unassembled WGS sequence"/>
</dbReference>
<proteinExistence type="predicted"/>
<accession>A0A6A4HK85</accession>
<evidence type="ECO:0000313" key="3">
    <source>
        <dbReference type="Proteomes" id="UP000799118"/>
    </source>
</evidence>
<feature type="region of interest" description="Disordered" evidence="1">
    <location>
        <begin position="61"/>
        <end position="80"/>
    </location>
</feature>
<keyword evidence="3" id="KW-1185">Reference proteome</keyword>
<reference evidence="2" key="1">
    <citation type="journal article" date="2019" name="Environ. Microbiol.">
        <title>Fungal ecological strategies reflected in gene transcription - a case study of two litter decomposers.</title>
        <authorList>
            <person name="Barbi F."/>
            <person name="Kohler A."/>
            <person name="Barry K."/>
            <person name="Baskaran P."/>
            <person name="Daum C."/>
            <person name="Fauchery L."/>
            <person name="Ihrmark K."/>
            <person name="Kuo A."/>
            <person name="LaButti K."/>
            <person name="Lipzen A."/>
            <person name="Morin E."/>
            <person name="Grigoriev I.V."/>
            <person name="Henrissat B."/>
            <person name="Lindahl B."/>
            <person name="Martin F."/>
        </authorList>
    </citation>
    <scope>NUCLEOTIDE SEQUENCE</scope>
    <source>
        <strain evidence="2">JB14</strain>
    </source>
</reference>
<dbReference type="EMBL" id="ML769475">
    <property type="protein sequence ID" value="KAE9398939.1"/>
    <property type="molecule type" value="Genomic_DNA"/>
</dbReference>
<evidence type="ECO:0000313" key="2">
    <source>
        <dbReference type="EMBL" id="KAE9398939.1"/>
    </source>
</evidence>
<protein>
    <submittedName>
        <fullName evidence="2">Uncharacterized protein</fullName>
    </submittedName>
</protein>
<gene>
    <name evidence="2" type="ORF">BT96DRAFT_994369</name>
</gene>
<name>A0A6A4HK85_9AGAR</name>
<evidence type="ECO:0000256" key="1">
    <source>
        <dbReference type="SAM" id="MobiDB-lite"/>
    </source>
</evidence>
<organism evidence="2 3">
    <name type="scientific">Gymnopus androsaceus JB14</name>
    <dbReference type="NCBI Taxonomy" id="1447944"/>
    <lineage>
        <taxon>Eukaryota</taxon>
        <taxon>Fungi</taxon>
        <taxon>Dikarya</taxon>
        <taxon>Basidiomycota</taxon>
        <taxon>Agaricomycotina</taxon>
        <taxon>Agaricomycetes</taxon>
        <taxon>Agaricomycetidae</taxon>
        <taxon>Agaricales</taxon>
        <taxon>Marasmiineae</taxon>
        <taxon>Omphalotaceae</taxon>
        <taxon>Gymnopus</taxon>
    </lineage>
</organism>